<gene>
    <name evidence="1" type="ORF">L6164_029942</name>
</gene>
<dbReference type="Proteomes" id="UP000828941">
    <property type="component" value="Chromosome 12"/>
</dbReference>
<keyword evidence="2" id="KW-1185">Reference proteome</keyword>
<evidence type="ECO:0000313" key="1">
    <source>
        <dbReference type="EMBL" id="KAI4306687.1"/>
    </source>
</evidence>
<evidence type="ECO:0000313" key="2">
    <source>
        <dbReference type="Proteomes" id="UP000828941"/>
    </source>
</evidence>
<comment type="caution">
    <text evidence="1">The sequence shown here is derived from an EMBL/GenBank/DDBJ whole genome shotgun (WGS) entry which is preliminary data.</text>
</comment>
<reference evidence="1 2" key="1">
    <citation type="journal article" date="2022" name="DNA Res.">
        <title>Chromosomal-level genome assembly of the orchid tree Bauhinia variegata (Leguminosae; Cercidoideae) supports the allotetraploid origin hypothesis of Bauhinia.</title>
        <authorList>
            <person name="Zhong Y."/>
            <person name="Chen Y."/>
            <person name="Zheng D."/>
            <person name="Pang J."/>
            <person name="Liu Y."/>
            <person name="Luo S."/>
            <person name="Meng S."/>
            <person name="Qian L."/>
            <person name="Wei D."/>
            <person name="Dai S."/>
            <person name="Zhou R."/>
        </authorList>
    </citation>
    <scope>NUCLEOTIDE SEQUENCE [LARGE SCALE GENOMIC DNA]</scope>
    <source>
        <strain evidence="1">BV-YZ2020</strain>
    </source>
</reference>
<organism evidence="1 2">
    <name type="scientific">Bauhinia variegata</name>
    <name type="common">Purple orchid tree</name>
    <name type="synonym">Phanera variegata</name>
    <dbReference type="NCBI Taxonomy" id="167791"/>
    <lineage>
        <taxon>Eukaryota</taxon>
        <taxon>Viridiplantae</taxon>
        <taxon>Streptophyta</taxon>
        <taxon>Embryophyta</taxon>
        <taxon>Tracheophyta</taxon>
        <taxon>Spermatophyta</taxon>
        <taxon>Magnoliopsida</taxon>
        <taxon>eudicotyledons</taxon>
        <taxon>Gunneridae</taxon>
        <taxon>Pentapetalae</taxon>
        <taxon>rosids</taxon>
        <taxon>fabids</taxon>
        <taxon>Fabales</taxon>
        <taxon>Fabaceae</taxon>
        <taxon>Cercidoideae</taxon>
        <taxon>Cercideae</taxon>
        <taxon>Bauhiniinae</taxon>
        <taxon>Bauhinia</taxon>
    </lineage>
</organism>
<protein>
    <submittedName>
        <fullName evidence="1">Uncharacterized protein</fullName>
    </submittedName>
</protein>
<dbReference type="EMBL" id="CM039437">
    <property type="protein sequence ID" value="KAI4306687.1"/>
    <property type="molecule type" value="Genomic_DNA"/>
</dbReference>
<accession>A0ACB9LB89</accession>
<proteinExistence type="predicted"/>
<sequence>MGFNALTGKLVMAVAIITCISKSTWASKADLCKMWGWSDEDILAAFQRFPQYMSHSENKIEKTMGFFVNQMGCESTIIARFPVLLSLCLKKRIVPRASVIKVLSSKGLLKQLNIQQICYSSE</sequence>
<name>A0ACB9LB89_BAUVA</name>